<protein>
    <submittedName>
        <fullName evidence="4">Phosphinothricin N-acetyltransferase</fullName>
        <ecNumber evidence="4">2.3.1.-</ecNumber>
    </submittedName>
</protein>
<dbReference type="OrthoDB" id="9798006at2"/>
<name>Q8ETC7_OCEIH</name>
<dbReference type="InterPro" id="IPR016181">
    <property type="entry name" value="Acyl_CoA_acyltransferase"/>
</dbReference>
<reference evidence="4 5" key="1">
    <citation type="journal article" date="2001" name="FEMS Microbiol. Lett.">
        <title>Oceanobacillus iheyensis gen. nov., sp. nov., a deep-sea extremely halotolerant and alkaliphilic species isolated from a depth of 1050 m on the Iheya Ridge.</title>
        <authorList>
            <person name="Lu J."/>
            <person name="Nogi Y."/>
            <person name="Takami H."/>
        </authorList>
    </citation>
    <scope>NUCLEOTIDE SEQUENCE [LARGE SCALE GENOMIC DNA]</scope>
    <source>
        <strain evidence="5">DSM 14371 / CIP 107618 / JCM 11309 / KCTC 3954 / HTE831</strain>
    </source>
</reference>
<keyword evidence="2 4" id="KW-0012">Acyltransferase</keyword>
<keyword evidence="1 4" id="KW-0808">Transferase</keyword>
<evidence type="ECO:0000256" key="1">
    <source>
        <dbReference type="ARBA" id="ARBA00022679"/>
    </source>
</evidence>
<dbReference type="Pfam" id="PF00583">
    <property type="entry name" value="Acetyltransf_1"/>
    <property type="match status" value="1"/>
</dbReference>
<dbReference type="PROSITE" id="PS51186">
    <property type="entry name" value="GNAT"/>
    <property type="match status" value="1"/>
</dbReference>
<dbReference type="InterPro" id="IPR000182">
    <property type="entry name" value="GNAT_dom"/>
</dbReference>
<dbReference type="GO" id="GO:0016747">
    <property type="term" value="F:acyltransferase activity, transferring groups other than amino-acyl groups"/>
    <property type="evidence" value="ECO:0007669"/>
    <property type="project" value="InterPro"/>
</dbReference>
<sequence>MSKNLTFRNATIEDLPEIVAIYNSTIVSRMVTADTEPVTVEERQNWFNEHDSVRRPLLVAELEGEICGWISLESFYGRPAYNQTAEVSIYIDERFRGEGLGKKLLNYIIEKSPSYGIEILLGFIFAHNEPSIKLFERFGFEQWAHLPSVAKLDSVNRDLIILGKNISK</sequence>
<dbReference type="AlphaFoldDB" id="Q8ETC7"/>
<dbReference type="STRING" id="221109.gene:10732537"/>
<evidence type="ECO:0000259" key="3">
    <source>
        <dbReference type="PROSITE" id="PS51186"/>
    </source>
</evidence>
<dbReference type="eggNOG" id="COG1247">
    <property type="taxonomic scope" value="Bacteria"/>
</dbReference>
<dbReference type="EMBL" id="BA000028">
    <property type="protein sequence ID" value="BAC12290.1"/>
    <property type="molecule type" value="Genomic_DNA"/>
</dbReference>
<dbReference type="PANTHER" id="PTHR43072:SF23">
    <property type="entry name" value="UPF0039 PROTEIN C11D3.02C"/>
    <property type="match status" value="1"/>
</dbReference>
<evidence type="ECO:0000313" key="4">
    <source>
        <dbReference type="EMBL" id="BAC12290.1"/>
    </source>
</evidence>
<dbReference type="EC" id="2.3.1.-" evidence="4"/>
<dbReference type="SUPFAM" id="SSF55729">
    <property type="entry name" value="Acyl-CoA N-acyltransferases (Nat)"/>
    <property type="match status" value="1"/>
</dbReference>
<dbReference type="PANTHER" id="PTHR43072">
    <property type="entry name" value="N-ACETYLTRANSFERASE"/>
    <property type="match status" value="1"/>
</dbReference>
<dbReference type="Proteomes" id="UP000000822">
    <property type="component" value="Chromosome"/>
</dbReference>
<reference evidence="4 5" key="2">
    <citation type="journal article" date="2002" name="Nucleic Acids Res.">
        <title>Genome sequence of Oceanobacillus iheyensis isolated from the Iheya Ridge and its unexpected adaptive capabilities to extreme environments.</title>
        <authorList>
            <person name="Takami H."/>
            <person name="Takaki Y."/>
            <person name="Uchiyama I."/>
        </authorList>
    </citation>
    <scope>NUCLEOTIDE SEQUENCE [LARGE SCALE GENOMIC DNA]</scope>
    <source>
        <strain evidence="5">DSM 14371 / CIP 107618 / JCM 11309 / KCTC 3954 / HTE831</strain>
    </source>
</reference>
<feature type="domain" description="N-acetyltransferase" evidence="3">
    <location>
        <begin position="5"/>
        <end position="158"/>
    </location>
</feature>
<dbReference type="Gene3D" id="3.40.630.30">
    <property type="match status" value="1"/>
</dbReference>
<evidence type="ECO:0000313" key="5">
    <source>
        <dbReference type="Proteomes" id="UP000000822"/>
    </source>
</evidence>
<dbReference type="HOGENOM" id="CLU_013985_4_3_9"/>
<organism evidence="4 5">
    <name type="scientific">Oceanobacillus iheyensis (strain DSM 14371 / CIP 107618 / JCM 11309 / KCTC 3954 / HTE831)</name>
    <dbReference type="NCBI Taxonomy" id="221109"/>
    <lineage>
        <taxon>Bacteria</taxon>
        <taxon>Bacillati</taxon>
        <taxon>Bacillota</taxon>
        <taxon>Bacilli</taxon>
        <taxon>Bacillales</taxon>
        <taxon>Bacillaceae</taxon>
        <taxon>Oceanobacillus</taxon>
    </lineage>
</organism>
<evidence type="ECO:0000256" key="2">
    <source>
        <dbReference type="ARBA" id="ARBA00023315"/>
    </source>
</evidence>
<dbReference type="RefSeq" id="WP_011064737.1">
    <property type="nucleotide sequence ID" value="NC_004193.1"/>
</dbReference>
<keyword evidence="5" id="KW-1185">Reference proteome</keyword>
<dbReference type="CDD" id="cd04301">
    <property type="entry name" value="NAT_SF"/>
    <property type="match status" value="1"/>
</dbReference>
<dbReference type="PhylomeDB" id="Q8ETC7"/>
<proteinExistence type="predicted"/>
<dbReference type="KEGG" id="oih:OB0334"/>
<gene>
    <name evidence="4" type="ordered locus">OB0334</name>
</gene>
<accession>Q8ETC7</accession>